<protein>
    <submittedName>
        <fullName evidence="10">CSON013790 protein</fullName>
    </submittedName>
</protein>
<dbReference type="GO" id="GO:0020037">
    <property type="term" value="F:heme binding"/>
    <property type="evidence" value="ECO:0007669"/>
    <property type="project" value="InterPro"/>
</dbReference>
<evidence type="ECO:0000256" key="4">
    <source>
        <dbReference type="ARBA" id="ARBA00022723"/>
    </source>
</evidence>
<comment type="cofactor">
    <cofactor evidence="1 8">
        <name>heme</name>
        <dbReference type="ChEBI" id="CHEBI:30413"/>
    </cofactor>
</comment>
<dbReference type="GO" id="GO:0005506">
    <property type="term" value="F:iron ion binding"/>
    <property type="evidence" value="ECO:0007669"/>
    <property type="project" value="InterPro"/>
</dbReference>
<evidence type="ECO:0000256" key="5">
    <source>
        <dbReference type="ARBA" id="ARBA00023002"/>
    </source>
</evidence>
<dbReference type="InterPro" id="IPR050196">
    <property type="entry name" value="Cytochrome_P450_Monoox"/>
</dbReference>
<evidence type="ECO:0000256" key="3">
    <source>
        <dbReference type="ARBA" id="ARBA00022617"/>
    </source>
</evidence>
<proteinExistence type="inferred from homology"/>
<organism evidence="10">
    <name type="scientific">Culicoides sonorensis</name>
    <name type="common">Biting midge</name>
    <dbReference type="NCBI Taxonomy" id="179676"/>
    <lineage>
        <taxon>Eukaryota</taxon>
        <taxon>Metazoa</taxon>
        <taxon>Ecdysozoa</taxon>
        <taxon>Arthropoda</taxon>
        <taxon>Hexapoda</taxon>
        <taxon>Insecta</taxon>
        <taxon>Pterygota</taxon>
        <taxon>Neoptera</taxon>
        <taxon>Endopterygota</taxon>
        <taxon>Diptera</taxon>
        <taxon>Nematocera</taxon>
        <taxon>Chironomoidea</taxon>
        <taxon>Ceratopogonidae</taxon>
        <taxon>Ceratopogoninae</taxon>
        <taxon>Culicoides</taxon>
        <taxon>Monoculicoides</taxon>
    </lineage>
</organism>
<keyword evidence="3 8" id="KW-0349">Heme</keyword>
<comment type="similarity">
    <text evidence="2 9">Belongs to the cytochrome P450 family.</text>
</comment>
<evidence type="ECO:0000256" key="6">
    <source>
        <dbReference type="ARBA" id="ARBA00023004"/>
    </source>
</evidence>
<dbReference type="VEuPathDB" id="VectorBase:CSON013790"/>
<dbReference type="AlphaFoldDB" id="A0A336MCT4"/>
<evidence type="ECO:0000256" key="2">
    <source>
        <dbReference type="ARBA" id="ARBA00010617"/>
    </source>
</evidence>
<dbReference type="SUPFAM" id="SSF48264">
    <property type="entry name" value="Cytochrome P450"/>
    <property type="match status" value="1"/>
</dbReference>
<dbReference type="GO" id="GO:0016705">
    <property type="term" value="F:oxidoreductase activity, acting on paired donors, with incorporation or reduction of molecular oxygen"/>
    <property type="evidence" value="ECO:0007669"/>
    <property type="project" value="InterPro"/>
</dbReference>
<dbReference type="Gene3D" id="1.10.630.10">
    <property type="entry name" value="Cytochrome P450"/>
    <property type="match status" value="1"/>
</dbReference>
<evidence type="ECO:0000256" key="7">
    <source>
        <dbReference type="ARBA" id="ARBA00023033"/>
    </source>
</evidence>
<dbReference type="Pfam" id="PF00067">
    <property type="entry name" value="p450"/>
    <property type="match status" value="1"/>
</dbReference>
<reference evidence="10" key="1">
    <citation type="submission" date="2018-07" db="EMBL/GenBank/DDBJ databases">
        <authorList>
            <person name="Quirk P.G."/>
            <person name="Krulwich T.A."/>
        </authorList>
    </citation>
    <scope>NUCLEOTIDE SEQUENCE</scope>
</reference>
<dbReference type="InterPro" id="IPR017972">
    <property type="entry name" value="Cyt_P450_CS"/>
</dbReference>
<sequence length="478" mass="55324">MLLIYILLIFIIIFLLRIELSRIRFNRKFKNIPGPPSYPIIGNSLFFNPKDIGDYANLINKVSFATKTKLSVFKQNVLVIREPSAVQKILSHHAFFEKPWQFTFFNLPYGLFSAFYPVWKPIRKVTNPAMSQSAVKNMLPVFNKHIDRLCVKIGQHVGRGSFDIENYFVKFGIEQIFETMVGHQFECSEKMKFAFQDALTAMIERLLNVFLYNDTLYKMSNKQKRIDETLKLLGDLFVPVIEERQKIYEDGNKNLLIDELISKHKEDKANWPIELLKENFISILLAGFETTAITIAHAVLMLAMHPSVDKKLFNEISTFYTPGHELNYDDIKKMDYLDMVVKEVLRLFPAVPGIPRTSMADVNIENIGNIPKDTTIIVPTYTMHRDPEIWGPEADKFDPDNFLPSKIANRHPFAYLPFSAGSRNCIGMHYANINIRFGLAKILSQYRFTTNIKFEDLKFKLAVVLVLNGEYSVEIHKR</sequence>
<dbReference type="InterPro" id="IPR001128">
    <property type="entry name" value="Cyt_P450"/>
</dbReference>
<keyword evidence="4 8" id="KW-0479">Metal-binding</keyword>
<keyword evidence="6 8" id="KW-0408">Iron</keyword>
<keyword evidence="5 9" id="KW-0560">Oxidoreductase</keyword>
<dbReference type="OMA" id="ECHEMIF"/>
<evidence type="ECO:0000256" key="9">
    <source>
        <dbReference type="RuleBase" id="RU000461"/>
    </source>
</evidence>
<feature type="binding site" description="axial binding residue" evidence="8">
    <location>
        <position position="425"/>
    </location>
    <ligand>
        <name>heme</name>
        <dbReference type="ChEBI" id="CHEBI:30413"/>
    </ligand>
    <ligandPart>
        <name>Fe</name>
        <dbReference type="ChEBI" id="CHEBI:18248"/>
    </ligandPart>
</feature>
<gene>
    <name evidence="10" type="primary">CSON013790</name>
</gene>
<dbReference type="PANTHER" id="PTHR24291:SF50">
    <property type="entry name" value="BIFUNCTIONAL ALBAFLAVENONE MONOOXYGENASE_TERPENE SYNTHASE"/>
    <property type="match status" value="1"/>
</dbReference>
<dbReference type="PANTHER" id="PTHR24291">
    <property type="entry name" value="CYTOCHROME P450 FAMILY 4"/>
    <property type="match status" value="1"/>
</dbReference>
<name>A0A336MCT4_CULSO</name>
<dbReference type="InterPro" id="IPR036396">
    <property type="entry name" value="Cyt_P450_sf"/>
</dbReference>
<evidence type="ECO:0000256" key="8">
    <source>
        <dbReference type="PIRSR" id="PIRSR602401-1"/>
    </source>
</evidence>
<keyword evidence="7 9" id="KW-0503">Monooxygenase</keyword>
<accession>A0A336MCT4</accession>
<evidence type="ECO:0000313" key="10">
    <source>
        <dbReference type="EMBL" id="SSX26719.1"/>
    </source>
</evidence>
<dbReference type="PRINTS" id="PR00463">
    <property type="entry name" value="EP450I"/>
</dbReference>
<dbReference type="PROSITE" id="PS00086">
    <property type="entry name" value="CYTOCHROME_P450"/>
    <property type="match status" value="1"/>
</dbReference>
<dbReference type="InterPro" id="IPR002401">
    <property type="entry name" value="Cyt_P450_E_grp-I"/>
</dbReference>
<dbReference type="EMBL" id="UFQT01000715">
    <property type="protein sequence ID" value="SSX26719.1"/>
    <property type="molecule type" value="Genomic_DNA"/>
</dbReference>
<dbReference type="GO" id="GO:0004497">
    <property type="term" value="F:monooxygenase activity"/>
    <property type="evidence" value="ECO:0007669"/>
    <property type="project" value="UniProtKB-KW"/>
</dbReference>
<dbReference type="PRINTS" id="PR00385">
    <property type="entry name" value="P450"/>
</dbReference>
<evidence type="ECO:0000256" key="1">
    <source>
        <dbReference type="ARBA" id="ARBA00001971"/>
    </source>
</evidence>